<dbReference type="RefSeq" id="WP_188940624.1">
    <property type="nucleotide sequence ID" value="NZ_BMNA01000002.1"/>
</dbReference>
<evidence type="ECO:0000313" key="2">
    <source>
        <dbReference type="EMBL" id="GGL94333.1"/>
    </source>
</evidence>
<feature type="compositionally biased region" description="Pro residues" evidence="1">
    <location>
        <begin position="1"/>
        <end position="10"/>
    </location>
</feature>
<reference evidence="2" key="2">
    <citation type="submission" date="2020-09" db="EMBL/GenBank/DDBJ databases">
        <authorList>
            <person name="Sun Q."/>
            <person name="Zhou Y."/>
        </authorList>
    </citation>
    <scope>NUCLEOTIDE SEQUENCE</scope>
    <source>
        <strain evidence="2">CGMCC 4.7308</strain>
    </source>
</reference>
<dbReference type="Proteomes" id="UP000655208">
    <property type="component" value="Unassembled WGS sequence"/>
</dbReference>
<feature type="compositionally biased region" description="Pro residues" evidence="1">
    <location>
        <begin position="78"/>
        <end position="88"/>
    </location>
</feature>
<proteinExistence type="predicted"/>
<feature type="region of interest" description="Disordered" evidence="1">
    <location>
        <begin position="52"/>
        <end position="94"/>
    </location>
</feature>
<accession>A0A917SS94</accession>
<organism evidence="2 3">
    <name type="scientific">Nakamurella endophytica</name>
    <dbReference type="NCBI Taxonomy" id="1748367"/>
    <lineage>
        <taxon>Bacteria</taxon>
        <taxon>Bacillati</taxon>
        <taxon>Actinomycetota</taxon>
        <taxon>Actinomycetes</taxon>
        <taxon>Nakamurellales</taxon>
        <taxon>Nakamurellaceae</taxon>
        <taxon>Nakamurella</taxon>
    </lineage>
</organism>
<evidence type="ECO:0000256" key="1">
    <source>
        <dbReference type="SAM" id="MobiDB-lite"/>
    </source>
</evidence>
<protein>
    <recommendedName>
        <fullName evidence="4">DUF5666 domain-containing protein</fullName>
    </recommendedName>
</protein>
<keyword evidence="3" id="KW-1185">Reference proteome</keyword>
<dbReference type="EMBL" id="BMNA01000002">
    <property type="protein sequence ID" value="GGL94333.1"/>
    <property type="molecule type" value="Genomic_DNA"/>
</dbReference>
<feature type="compositionally biased region" description="Polar residues" evidence="1">
    <location>
        <begin position="230"/>
        <end position="241"/>
    </location>
</feature>
<evidence type="ECO:0008006" key="4">
    <source>
        <dbReference type="Google" id="ProtNLM"/>
    </source>
</evidence>
<feature type="compositionally biased region" description="Pro residues" evidence="1">
    <location>
        <begin position="158"/>
        <end position="193"/>
    </location>
</feature>
<comment type="caution">
    <text evidence="2">The sequence shown here is derived from an EMBL/GenBank/DDBJ whole genome shotgun (WGS) entry which is preliminary data.</text>
</comment>
<feature type="compositionally biased region" description="Low complexity" evidence="1">
    <location>
        <begin position="62"/>
        <end position="77"/>
    </location>
</feature>
<reference evidence="2" key="1">
    <citation type="journal article" date="2014" name="Int. J. Syst. Evol. Microbiol.">
        <title>Complete genome sequence of Corynebacterium casei LMG S-19264T (=DSM 44701T), isolated from a smear-ripened cheese.</title>
        <authorList>
            <consortium name="US DOE Joint Genome Institute (JGI-PGF)"/>
            <person name="Walter F."/>
            <person name="Albersmeier A."/>
            <person name="Kalinowski J."/>
            <person name="Ruckert C."/>
        </authorList>
    </citation>
    <scope>NUCLEOTIDE SEQUENCE</scope>
    <source>
        <strain evidence="2">CGMCC 4.7308</strain>
    </source>
</reference>
<feature type="region of interest" description="Disordered" evidence="1">
    <location>
        <begin position="1"/>
        <end position="28"/>
    </location>
</feature>
<feature type="compositionally biased region" description="Polar residues" evidence="1">
    <location>
        <begin position="194"/>
        <end position="221"/>
    </location>
</feature>
<feature type="compositionally biased region" description="Low complexity" evidence="1">
    <location>
        <begin position="133"/>
        <end position="148"/>
    </location>
</feature>
<sequence>MTTHPSPIPATPDDGTALPARRRPPRPAAVRRVVVGLAVAGGLALTGAGVAVAADTGGGSGTSAQPSPTAAGAGAPAPGSPTTPPPHVPHLDGTVTAVSDGTVTITDHDGFRRTIRTDSGTTYGSGLSAPVPVGTAVHDTGTVDTDGTSLDATRIEVPPAPPAGPPAHGPGGPRPPAPAPPAGTAPASPPAPPTGSSVEPSVTPSAEPSGTPAPSATSGLSTEKDPFTEDPTTSGTVAPTS</sequence>
<evidence type="ECO:0000313" key="3">
    <source>
        <dbReference type="Proteomes" id="UP000655208"/>
    </source>
</evidence>
<feature type="region of interest" description="Disordered" evidence="1">
    <location>
        <begin position="116"/>
        <end position="241"/>
    </location>
</feature>
<dbReference type="AlphaFoldDB" id="A0A917SS94"/>
<gene>
    <name evidence="2" type="ORF">GCM10011594_12670</name>
</gene>
<name>A0A917SS94_9ACTN</name>